<dbReference type="PROSITE" id="PS50011">
    <property type="entry name" value="PROTEIN_KINASE_DOM"/>
    <property type="match status" value="1"/>
</dbReference>
<keyword evidence="7" id="KW-0812">Transmembrane</keyword>
<dbReference type="GO" id="GO:0005524">
    <property type="term" value="F:ATP binding"/>
    <property type="evidence" value="ECO:0007669"/>
    <property type="project" value="UniProtKB-UniRule"/>
</dbReference>
<feature type="transmembrane region" description="Helical" evidence="7">
    <location>
        <begin position="455"/>
        <end position="479"/>
    </location>
</feature>
<evidence type="ECO:0000313" key="9">
    <source>
        <dbReference type="EMBL" id="BBM83002.1"/>
    </source>
</evidence>
<keyword evidence="1" id="KW-0677">Repeat</keyword>
<dbReference type="PANTHER" id="PTHR44858">
    <property type="entry name" value="TETRATRICOPEPTIDE REPEAT PROTEIN 6"/>
    <property type="match status" value="1"/>
</dbReference>
<evidence type="ECO:0000259" key="8">
    <source>
        <dbReference type="PROSITE" id="PS50011"/>
    </source>
</evidence>
<dbReference type="GO" id="GO:0004672">
    <property type="term" value="F:protein kinase activity"/>
    <property type="evidence" value="ECO:0007669"/>
    <property type="project" value="InterPro"/>
</dbReference>
<dbReference type="Proteomes" id="UP000326354">
    <property type="component" value="Chromosome"/>
</dbReference>
<dbReference type="KEGG" id="uam:UABAM_01345"/>
<dbReference type="SUPFAM" id="SSF48452">
    <property type="entry name" value="TPR-like"/>
    <property type="match status" value="3"/>
</dbReference>
<accession>A0A5S9IKF3</accession>
<keyword evidence="7" id="KW-1133">Transmembrane helix</keyword>
<dbReference type="PROSITE" id="PS00108">
    <property type="entry name" value="PROTEIN_KINASE_ST"/>
    <property type="match status" value="1"/>
</dbReference>
<feature type="repeat" description="TPR" evidence="5">
    <location>
        <begin position="790"/>
        <end position="823"/>
    </location>
</feature>
<dbReference type="InterPro" id="IPR050498">
    <property type="entry name" value="Ycf3"/>
</dbReference>
<dbReference type="InterPro" id="IPR019734">
    <property type="entry name" value="TPR_rpt"/>
</dbReference>
<dbReference type="EMBL" id="AP019860">
    <property type="protein sequence ID" value="BBM83002.1"/>
    <property type="molecule type" value="Genomic_DNA"/>
</dbReference>
<dbReference type="PANTHER" id="PTHR44858:SF1">
    <property type="entry name" value="UDP-N-ACETYLGLUCOSAMINE--PEPTIDE N-ACETYLGLUCOSAMINYLTRANSFERASE SPINDLY-RELATED"/>
    <property type="match status" value="1"/>
</dbReference>
<dbReference type="CDD" id="cd14014">
    <property type="entry name" value="STKc_PknB_like"/>
    <property type="match status" value="1"/>
</dbReference>
<dbReference type="OrthoDB" id="225358at2"/>
<dbReference type="AlphaFoldDB" id="A0A5S9IKF3"/>
<feature type="repeat" description="TPR" evidence="5">
    <location>
        <begin position="994"/>
        <end position="1027"/>
    </location>
</feature>
<keyword evidence="7" id="KW-0472">Membrane</keyword>
<dbReference type="Gene3D" id="1.10.510.10">
    <property type="entry name" value="Transferase(Phosphotransferase) domain 1"/>
    <property type="match status" value="1"/>
</dbReference>
<name>A0A5S9IKF3_UABAM</name>
<feature type="repeat" description="TPR" evidence="5">
    <location>
        <begin position="926"/>
        <end position="959"/>
    </location>
</feature>
<dbReference type="PROSITE" id="PS50293">
    <property type="entry name" value="TPR_REGION"/>
    <property type="match status" value="1"/>
</dbReference>
<dbReference type="Gene3D" id="3.30.200.20">
    <property type="entry name" value="Phosphorylase Kinase, domain 1"/>
    <property type="match status" value="1"/>
</dbReference>
<evidence type="ECO:0000256" key="5">
    <source>
        <dbReference type="PROSITE-ProRule" id="PRU00339"/>
    </source>
</evidence>
<feature type="repeat" description="TPR" evidence="5">
    <location>
        <begin position="858"/>
        <end position="891"/>
    </location>
</feature>
<evidence type="ECO:0000313" key="10">
    <source>
        <dbReference type="Proteomes" id="UP000326354"/>
    </source>
</evidence>
<dbReference type="RefSeq" id="WP_151967227.1">
    <property type="nucleotide sequence ID" value="NZ_AP019860.1"/>
</dbReference>
<dbReference type="Pfam" id="PF13181">
    <property type="entry name" value="TPR_8"/>
    <property type="match status" value="3"/>
</dbReference>
<dbReference type="SUPFAM" id="SSF56112">
    <property type="entry name" value="Protein kinase-like (PK-like)"/>
    <property type="match status" value="1"/>
</dbReference>
<keyword evidence="4 6" id="KW-0067">ATP-binding</keyword>
<keyword evidence="9" id="KW-0808">Transferase</keyword>
<keyword evidence="2 6" id="KW-0547">Nucleotide-binding</keyword>
<gene>
    <name evidence="9" type="ORF">UABAM_01345</name>
</gene>
<dbReference type="InterPro" id="IPR013105">
    <property type="entry name" value="TPR_2"/>
</dbReference>
<dbReference type="InterPro" id="IPR011990">
    <property type="entry name" value="TPR-like_helical_dom_sf"/>
</dbReference>
<keyword evidence="9" id="KW-0418">Kinase</keyword>
<protein>
    <submittedName>
        <fullName evidence="9">Protein kinase</fullName>
    </submittedName>
</protein>
<dbReference type="InterPro" id="IPR017441">
    <property type="entry name" value="Protein_kinase_ATP_BS"/>
</dbReference>
<keyword evidence="10" id="KW-1185">Reference proteome</keyword>
<evidence type="ECO:0000256" key="1">
    <source>
        <dbReference type="ARBA" id="ARBA00022737"/>
    </source>
</evidence>
<feature type="repeat" description="TPR" evidence="5">
    <location>
        <begin position="756"/>
        <end position="789"/>
    </location>
</feature>
<dbReference type="Pfam" id="PF00515">
    <property type="entry name" value="TPR_1"/>
    <property type="match status" value="2"/>
</dbReference>
<dbReference type="InterPro" id="IPR011009">
    <property type="entry name" value="Kinase-like_dom_sf"/>
</dbReference>
<feature type="domain" description="Protein kinase" evidence="8">
    <location>
        <begin position="168"/>
        <end position="430"/>
    </location>
</feature>
<dbReference type="InterPro" id="IPR000719">
    <property type="entry name" value="Prot_kinase_dom"/>
</dbReference>
<dbReference type="SMART" id="SM00028">
    <property type="entry name" value="TPR"/>
    <property type="match status" value="10"/>
</dbReference>
<organism evidence="9 10">
    <name type="scientific">Uabimicrobium amorphum</name>
    <dbReference type="NCBI Taxonomy" id="2596890"/>
    <lineage>
        <taxon>Bacteria</taxon>
        <taxon>Pseudomonadati</taxon>
        <taxon>Planctomycetota</taxon>
        <taxon>Candidatus Uabimicrobiia</taxon>
        <taxon>Candidatus Uabimicrobiales</taxon>
        <taxon>Candidatus Uabimicrobiaceae</taxon>
        <taxon>Candidatus Uabimicrobium</taxon>
    </lineage>
</organism>
<feature type="binding site" evidence="6">
    <location>
        <position position="197"/>
    </location>
    <ligand>
        <name>ATP</name>
        <dbReference type="ChEBI" id="CHEBI:30616"/>
    </ligand>
</feature>
<dbReference type="InterPro" id="IPR008271">
    <property type="entry name" value="Ser/Thr_kinase_AS"/>
</dbReference>
<dbReference type="Pfam" id="PF00069">
    <property type="entry name" value="Pkinase"/>
    <property type="match status" value="1"/>
</dbReference>
<evidence type="ECO:0000256" key="2">
    <source>
        <dbReference type="ARBA" id="ARBA00022741"/>
    </source>
</evidence>
<keyword evidence="3 5" id="KW-0802">TPR repeat</keyword>
<sequence>MEKTFNRLAALRKKRDKLVSTRSWEKALKVVDEMIKLYPSPSSFTRKGMLLVKLNRYRDAIASFKQALKIDSDYQRAREILVKLSAKMDETCIEAYHNLLESQVDDKKFQTSDVSVTMLDLKPSAESSIIPLVDIYDTEIIEITPLSRPHIRKTNALEQKTHKKFGPYEIIEVIGVGGMGKVYKAFHPELEREVAIKVMHADVESPKQRKRFFIEAKLMAKLHHPSIASVYDVGTIEKQNYIVMDYIKGHSLRTLNIEKALSFRKSIEIIRQVALAIDYAHNNGIIHRDLKPANIMLDEDTKLPVIMDFGLAKDLHPSGEVTKSGEILGTPRYMAPEQAEGKQSLIGPPTDIYALGTVMYELLAGEPAVPGNDPAGIIYNILYLEVVPPRKKNPKLSMGIEAICLKCLEKNPKHRYQTGKALAEDIERLLNGEMVEARLGFRQRLNRKIKAHKNAVVLTSVFLLSLVILSVSIFSVRIIQNQNYVDSLRQRSQENIRKVVNAKNLKDKFANSEYDAAARKQLEHEVEESIKHYMKSRLLLEKALIISPDNSDLKTELYEIEREIGLLALLGKNYILSELSFRRCEILSDKEEAKVLVSIVNNYKDQQRKRDIRRLREIMQEISSSPPAAGMLYEYIIEITRMSKSYIVRILIPYLKYGNKWQKAIAIESLGKIGDKYTKYKGLDVVESLMLQLKEDNLNDEEAEKVIWALGRLRDARSNKVVGEFRAKMGQHSVFWNKTVIPYAWIPMGEVNSQTAQGYFERGKGWYLKGNLRNAIADFSKAIDLDSKFVQAYNGRGICYNNNGDVDKAIVDYTKAISIDANYVKAYSNRGVCFQTKKEFAKAIADYTQAITIEPKFHFAYANRAECYKIQVKIDKAIADFSKAIKMSPPNEYYYTSRGDCYADIKNWSKALADHATAVQINDKYAPAYSNRARCYVELKEFSKAIQDYSLAIQLTPQNEQLYLQRALCYQKISDHVNAINDCSIAMQINNQNYISYLYRGDSYKHISNFDKAMEDYNTAIGIQSSFSGYLKRAILYGELQQYDMAVDDLRKCLTFEDANEKQKQQLKKYFAKFSHDSK</sequence>
<dbReference type="Pfam" id="PF07719">
    <property type="entry name" value="TPR_2"/>
    <property type="match status" value="1"/>
</dbReference>
<dbReference type="Gene3D" id="1.25.40.10">
    <property type="entry name" value="Tetratricopeptide repeat domain"/>
    <property type="match status" value="5"/>
</dbReference>
<proteinExistence type="predicted"/>
<dbReference type="SMART" id="SM00220">
    <property type="entry name" value="S_TKc"/>
    <property type="match status" value="1"/>
</dbReference>
<reference evidence="9 10" key="1">
    <citation type="submission" date="2019-08" db="EMBL/GenBank/DDBJ databases">
        <title>Complete genome sequence of Candidatus Uab amorphum.</title>
        <authorList>
            <person name="Shiratori T."/>
            <person name="Suzuki S."/>
            <person name="Kakizawa Y."/>
            <person name="Ishida K."/>
        </authorList>
    </citation>
    <scope>NUCLEOTIDE SEQUENCE [LARGE SCALE GENOMIC DNA]</scope>
    <source>
        <strain evidence="9 10">SRT547</strain>
    </source>
</reference>
<dbReference type="PROSITE" id="PS50005">
    <property type="entry name" value="TPR"/>
    <property type="match status" value="7"/>
</dbReference>
<dbReference type="PROSITE" id="PS00107">
    <property type="entry name" value="PROTEIN_KINASE_ATP"/>
    <property type="match status" value="1"/>
</dbReference>
<evidence type="ECO:0000256" key="3">
    <source>
        <dbReference type="ARBA" id="ARBA00022803"/>
    </source>
</evidence>
<feature type="repeat" description="TPR" evidence="5">
    <location>
        <begin position="824"/>
        <end position="857"/>
    </location>
</feature>
<evidence type="ECO:0000256" key="6">
    <source>
        <dbReference type="PROSITE-ProRule" id="PRU10141"/>
    </source>
</evidence>
<feature type="repeat" description="TPR" evidence="5">
    <location>
        <begin position="41"/>
        <end position="74"/>
    </location>
</feature>
<evidence type="ECO:0000256" key="4">
    <source>
        <dbReference type="ARBA" id="ARBA00022840"/>
    </source>
</evidence>
<evidence type="ECO:0000256" key="7">
    <source>
        <dbReference type="SAM" id="Phobius"/>
    </source>
</evidence>